<dbReference type="AlphaFoldDB" id="A0A080WWT4"/>
<accession>A0A080WWT4</accession>
<dbReference type="HOGENOM" id="CLU_1116429_0_0_1"/>
<organism evidence="2 3">
    <name type="scientific">Trichophyton rubrum (strain ATCC MYA-4607 / CBS 118892)</name>
    <name type="common">Athlete's foot fungus</name>
    <dbReference type="NCBI Taxonomy" id="559305"/>
    <lineage>
        <taxon>Eukaryota</taxon>
        <taxon>Fungi</taxon>
        <taxon>Dikarya</taxon>
        <taxon>Ascomycota</taxon>
        <taxon>Pezizomycotina</taxon>
        <taxon>Eurotiomycetes</taxon>
        <taxon>Eurotiomycetidae</taxon>
        <taxon>Onygenales</taxon>
        <taxon>Arthrodermataceae</taxon>
        <taxon>Trichophyton</taxon>
    </lineage>
</organism>
<sequence length="249" mass="28261">MSKQMLCRLGPRGRRPAGAARRILRQRRQMQVYRAPVLRLVGGQRRRWRRRGLERVLPEQMAAQGNGEGEIPARREAGQADPRHIQRQLGRMVLEILQGPDAVVYSSRKGRFGRQAVFHAHHDAVGAFDHRASPACVVRRLAYAEPAAVEVDHDRVPVAGSLLLSVPLGSVEVQLHPLRVELVQPRQRSNEGRARWYRRRIAMEDHADAHQKPQDHYLHPHPSLVRRSLFHCRPGIRNVGSLSTGVLCV</sequence>
<dbReference type="InParanoid" id="A0A080WWT4"/>
<dbReference type="Proteomes" id="UP000008864">
    <property type="component" value="Unassembled WGS sequence"/>
</dbReference>
<feature type="region of interest" description="Disordered" evidence="1">
    <location>
        <begin position="59"/>
        <end position="81"/>
    </location>
</feature>
<dbReference type="EMBL" id="GG700655">
    <property type="protein sequence ID" value="KFL62533.1"/>
    <property type="molecule type" value="Genomic_DNA"/>
</dbReference>
<evidence type="ECO:0000313" key="3">
    <source>
        <dbReference type="Proteomes" id="UP000008864"/>
    </source>
</evidence>
<evidence type="ECO:0000256" key="1">
    <source>
        <dbReference type="SAM" id="MobiDB-lite"/>
    </source>
</evidence>
<gene>
    <name evidence="2" type="ORF">TERG_12491</name>
</gene>
<proteinExistence type="predicted"/>
<dbReference type="RefSeq" id="XP_047607097.1">
    <property type="nucleotide sequence ID" value="XM_047751441.1"/>
</dbReference>
<feature type="compositionally biased region" description="Basic and acidic residues" evidence="1">
    <location>
        <begin position="71"/>
        <end position="81"/>
    </location>
</feature>
<protein>
    <submittedName>
        <fullName evidence="2">Uncharacterized protein</fullName>
    </submittedName>
</protein>
<dbReference type="GeneID" id="71777670"/>
<reference evidence="3" key="1">
    <citation type="journal article" date="2012" name="MBio">
        <title>Comparative genome analysis of Trichophyton rubrum and related dermatophytes reveals candidate genes involved in infection.</title>
        <authorList>
            <person name="Martinez D.A."/>
            <person name="Oliver B.G."/>
            <person name="Graeser Y."/>
            <person name="Goldberg J.M."/>
            <person name="Li W."/>
            <person name="Martinez-Rossi N.M."/>
            <person name="Monod M."/>
            <person name="Shelest E."/>
            <person name="Barton R.C."/>
            <person name="Birch E."/>
            <person name="Brakhage A.A."/>
            <person name="Chen Z."/>
            <person name="Gurr S.J."/>
            <person name="Heiman D."/>
            <person name="Heitman J."/>
            <person name="Kosti I."/>
            <person name="Rossi A."/>
            <person name="Saif S."/>
            <person name="Samalova M."/>
            <person name="Saunders C.W."/>
            <person name="Shea T."/>
            <person name="Summerbell R.C."/>
            <person name="Xu J."/>
            <person name="Young S."/>
            <person name="Zeng Q."/>
            <person name="Birren B.W."/>
            <person name="Cuomo C.A."/>
            <person name="White T.C."/>
        </authorList>
    </citation>
    <scope>NUCLEOTIDE SEQUENCE [LARGE SCALE GENOMIC DNA]</scope>
    <source>
        <strain evidence="3">ATCC MYA-4607 / CBS 118892</strain>
    </source>
</reference>
<keyword evidence="3" id="KW-1185">Reference proteome</keyword>
<dbReference type="VEuPathDB" id="FungiDB:TERG_12491"/>
<name>A0A080WWT4_TRIRC</name>
<evidence type="ECO:0000313" key="2">
    <source>
        <dbReference type="EMBL" id="KFL62533.1"/>
    </source>
</evidence>